<dbReference type="InterPro" id="IPR001138">
    <property type="entry name" value="Zn2Cys6_DnaBD"/>
</dbReference>
<dbReference type="OrthoDB" id="435881at2759"/>
<keyword evidence="2" id="KW-0479">Metal-binding</keyword>
<evidence type="ECO:0000256" key="5">
    <source>
        <dbReference type="ARBA" id="ARBA00023163"/>
    </source>
</evidence>
<keyword evidence="6" id="KW-0539">Nucleus</keyword>
<dbReference type="InterPro" id="IPR050613">
    <property type="entry name" value="Sec_Metabolite_Reg"/>
</dbReference>
<evidence type="ECO:0000256" key="4">
    <source>
        <dbReference type="ARBA" id="ARBA00023125"/>
    </source>
</evidence>
<gene>
    <name evidence="9" type="ORF">ASPCADRAFT_516279</name>
</gene>
<comment type="subcellular location">
    <subcellularLocation>
        <location evidence="1">Nucleus</location>
    </subcellularLocation>
</comment>
<dbReference type="CDD" id="cd00067">
    <property type="entry name" value="GAL4"/>
    <property type="match status" value="1"/>
</dbReference>
<feature type="region of interest" description="Disordered" evidence="7">
    <location>
        <begin position="104"/>
        <end position="139"/>
    </location>
</feature>
<feature type="compositionally biased region" description="Basic and acidic residues" evidence="7">
    <location>
        <begin position="110"/>
        <end position="132"/>
    </location>
</feature>
<dbReference type="PROSITE" id="PS50048">
    <property type="entry name" value="ZN2_CY6_FUNGAL_2"/>
    <property type="match status" value="1"/>
</dbReference>
<dbReference type="OMA" id="AVFSMSD"/>
<evidence type="ECO:0000256" key="6">
    <source>
        <dbReference type="ARBA" id="ARBA00023242"/>
    </source>
</evidence>
<dbReference type="GO" id="GO:0008270">
    <property type="term" value="F:zinc ion binding"/>
    <property type="evidence" value="ECO:0007669"/>
    <property type="project" value="InterPro"/>
</dbReference>
<dbReference type="Pfam" id="PF04082">
    <property type="entry name" value="Fungal_trans"/>
    <property type="match status" value="1"/>
</dbReference>
<dbReference type="GO" id="GO:0005634">
    <property type="term" value="C:nucleus"/>
    <property type="evidence" value="ECO:0007669"/>
    <property type="project" value="UniProtKB-SubCell"/>
</dbReference>
<feature type="compositionally biased region" description="Polar residues" evidence="7">
    <location>
        <begin position="15"/>
        <end position="29"/>
    </location>
</feature>
<keyword evidence="5" id="KW-0804">Transcription</keyword>
<dbReference type="GO" id="GO:0009893">
    <property type="term" value="P:positive regulation of metabolic process"/>
    <property type="evidence" value="ECO:0007669"/>
    <property type="project" value="UniProtKB-ARBA"/>
</dbReference>
<dbReference type="Proteomes" id="UP000188318">
    <property type="component" value="Unassembled WGS sequence"/>
</dbReference>
<dbReference type="VEuPathDB" id="FungiDB:ASPCADRAFT_516279"/>
<dbReference type="AlphaFoldDB" id="A0A1R3RKB2"/>
<dbReference type="SUPFAM" id="SSF57701">
    <property type="entry name" value="Zn2/Cys6 DNA-binding domain"/>
    <property type="match status" value="1"/>
</dbReference>
<evidence type="ECO:0000256" key="3">
    <source>
        <dbReference type="ARBA" id="ARBA00023015"/>
    </source>
</evidence>
<reference evidence="10" key="1">
    <citation type="journal article" date="2017" name="Genome Biol.">
        <title>Comparative genomics reveals high biological diversity and specific adaptations in the industrially and medically important fungal genus Aspergillus.</title>
        <authorList>
            <person name="de Vries R.P."/>
            <person name="Riley R."/>
            <person name="Wiebenga A."/>
            <person name="Aguilar-Osorio G."/>
            <person name="Amillis S."/>
            <person name="Uchima C.A."/>
            <person name="Anderluh G."/>
            <person name="Asadollahi M."/>
            <person name="Askin M."/>
            <person name="Barry K."/>
            <person name="Battaglia E."/>
            <person name="Bayram O."/>
            <person name="Benocci T."/>
            <person name="Braus-Stromeyer S.A."/>
            <person name="Caldana C."/>
            <person name="Canovas D."/>
            <person name="Cerqueira G.C."/>
            <person name="Chen F."/>
            <person name="Chen W."/>
            <person name="Choi C."/>
            <person name="Clum A."/>
            <person name="Dos Santos R.A."/>
            <person name="Damasio A.R."/>
            <person name="Diallinas G."/>
            <person name="Emri T."/>
            <person name="Fekete E."/>
            <person name="Flipphi M."/>
            <person name="Freyberg S."/>
            <person name="Gallo A."/>
            <person name="Gournas C."/>
            <person name="Habgood R."/>
            <person name="Hainaut M."/>
            <person name="Harispe M.L."/>
            <person name="Henrissat B."/>
            <person name="Hilden K.S."/>
            <person name="Hope R."/>
            <person name="Hossain A."/>
            <person name="Karabika E."/>
            <person name="Karaffa L."/>
            <person name="Karanyi Z."/>
            <person name="Krasevec N."/>
            <person name="Kuo A."/>
            <person name="Kusch H."/>
            <person name="LaButti K."/>
            <person name="Lagendijk E.L."/>
            <person name="Lapidus A."/>
            <person name="Levasseur A."/>
            <person name="Lindquist E."/>
            <person name="Lipzen A."/>
            <person name="Logrieco A.F."/>
            <person name="MacCabe A."/>
            <person name="Maekelae M.R."/>
            <person name="Malavazi I."/>
            <person name="Melin P."/>
            <person name="Meyer V."/>
            <person name="Mielnichuk N."/>
            <person name="Miskei M."/>
            <person name="Molnar A.P."/>
            <person name="Mule G."/>
            <person name="Ngan C.Y."/>
            <person name="Orejas M."/>
            <person name="Orosz E."/>
            <person name="Ouedraogo J.P."/>
            <person name="Overkamp K.M."/>
            <person name="Park H.-S."/>
            <person name="Perrone G."/>
            <person name="Piumi F."/>
            <person name="Punt P.J."/>
            <person name="Ram A.F."/>
            <person name="Ramon A."/>
            <person name="Rauscher S."/>
            <person name="Record E."/>
            <person name="Riano-Pachon D.M."/>
            <person name="Robert V."/>
            <person name="Roehrig J."/>
            <person name="Ruller R."/>
            <person name="Salamov A."/>
            <person name="Salih N.S."/>
            <person name="Samson R.A."/>
            <person name="Sandor E."/>
            <person name="Sanguinetti M."/>
            <person name="Schuetze T."/>
            <person name="Sepcic K."/>
            <person name="Shelest E."/>
            <person name="Sherlock G."/>
            <person name="Sophianopoulou V."/>
            <person name="Squina F.M."/>
            <person name="Sun H."/>
            <person name="Susca A."/>
            <person name="Todd R.B."/>
            <person name="Tsang A."/>
            <person name="Unkles S.E."/>
            <person name="van de Wiele N."/>
            <person name="van Rossen-Uffink D."/>
            <person name="Oliveira J.V."/>
            <person name="Vesth T.C."/>
            <person name="Visser J."/>
            <person name="Yu J.-H."/>
            <person name="Zhou M."/>
            <person name="Andersen M.R."/>
            <person name="Archer D.B."/>
            <person name="Baker S.E."/>
            <person name="Benoit I."/>
            <person name="Brakhage A.A."/>
            <person name="Braus G.H."/>
            <person name="Fischer R."/>
            <person name="Frisvad J.C."/>
            <person name="Goldman G.H."/>
            <person name="Houbraken J."/>
            <person name="Oakley B."/>
            <person name="Pocsi I."/>
            <person name="Scazzocchio C."/>
            <person name="Seiboth B."/>
            <person name="vanKuyk P.A."/>
            <person name="Wortman J."/>
            <person name="Dyer P.S."/>
            <person name="Grigoriev I.V."/>
        </authorList>
    </citation>
    <scope>NUCLEOTIDE SEQUENCE [LARGE SCALE GENOMIC DNA]</scope>
    <source>
        <strain evidence="10">ITEM 5010</strain>
    </source>
</reference>
<keyword evidence="3" id="KW-0805">Transcription regulation</keyword>
<evidence type="ECO:0000259" key="8">
    <source>
        <dbReference type="PROSITE" id="PS50048"/>
    </source>
</evidence>
<dbReference type="SMART" id="SM00066">
    <property type="entry name" value="GAL4"/>
    <property type="match status" value="1"/>
</dbReference>
<evidence type="ECO:0000313" key="10">
    <source>
        <dbReference type="Proteomes" id="UP000188318"/>
    </source>
</evidence>
<dbReference type="EMBL" id="KV907501">
    <property type="protein sequence ID" value="OOF94910.1"/>
    <property type="molecule type" value="Genomic_DNA"/>
</dbReference>
<dbReference type="STRING" id="602072.A0A1R3RKB2"/>
<keyword evidence="10" id="KW-1185">Reference proteome</keyword>
<dbReference type="PANTHER" id="PTHR31001">
    <property type="entry name" value="UNCHARACTERIZED TRANSCRIPTIONAL REGULATORY PROTEIN"/>
    <property type="match status" value="1"/>
</dbReference>
<name>A0A1R3RKB2_ASPC5</name>
<organism evidence="9 10">
    <name type="scientific">Aspergillus carbonarius (strain ITEM 5010)</name>
    <dbReference type="NCBI Taxonomy" id="602072"/>
    <lineage>
        <taxon>Eukaryota</taxon>
        <taxon>Fungi</taxon>
        <taxon>Dikarya</taxon>
        <taxon>Ascomycota</taxon>
        <taxon>Pezizomycotina</taxon>
        <taxon>Eurotiomycetes</taxon>
        <taxon>Eurotiomycetidae</taxon>
        <taxon>Eurotiales</taxon>
        <taxon>Aspergillaceae</taxon>
        <taxon>Aspergillus</taxon>
        <taxon>Aspergillus subgen. Circumdati</taxon>
    </lineage>
</organism>
<dbReference type="InterPro" id="IPR007219">
    <property type="entry name" value="XnlR_reg_dom"/>
</dbReference>
<evidence type="ECO:0000256" key="1">
    <source>
        <dbReference type="ARBA" id="ARBA00004123"/>
    </source>
</evidence>
<dbReference type="GO" id="GO:0003677">
    <property type="term" value="F:DNA binding"/>
    <property type="evidence" value="ECO:0007669"/>
    <property type="project" value="UniProtKB-KW"/>
</dbReference>
<sequence length="668" mass="75787">MSHRPLALAPAGSKPTISDEGSNNSSHLSPYNGIKIMPYTCQSCIKRKVKCDRVIPTCSSCNKGNASCIYREPTPRTRKRKRRPSENVNDRLVHYEKILQDNGLLSTEVESSRRSVQETTSHRDSTHADPTKAGKLISGEGKSRYVGSSLWLNSGETSMREISEDEENCQSAPTDTRPFSPDPISGALLGVSQELVHYYPTHQDAMKLWGAYINNVEPLCKVLHIPTTGRMIEAVSRQPNAASKAQECLLFSIYHFAVFSMTEEDCVYNFRQPRSTLLVRYQFALRQSLVNASWLKTTEMPVMQAYVLFLIAMRTQTDPHTFWIWTGVAIRIAQRMGLHRDGEALGLSAFEVQMRRRLFWQILPLDGYAGQVSGTGISVAPDSWDTKQPLNINDDQIYPGMSHQPEEQKGASEMIFCLTKTELSNFYTRTGVQKKKVGATIQFRDSAEIERLIDEVESTIESRYLRYCDIVNPLHVLTMGLVRSAANAVRLRNRMNTGDHERRELCTLAQKIIDTDNALYRNPNTKQFQWHHKAFFLWDALICILTSLGKTGFFSHAELDITWQKVSDVYANHPEILEAKHVHLVAVSKATLEAWSLNPPSESTSQPGFITALQSQRRRKARQKVENIAAQEDMPSLDMPLGVFDGMERNLDYDFNLDGVDWMIWEQL</sequence>
<evidence type="ECO:0000256" key="2">
    <source>
        <dbReference type="ARBA" id="ARBA00022723"/>
    </source>
</evidence>
<protein>
    <recommendedName>
        <fullName evidence="8">Zn(2)-C6 fungal-type domain-containing protein</fullName>
    </recommendedName>
</protein>
<dbReference type="Gene3D" id="4.10.240.10">
    <property type="entry name" value="Zn(2)-C6 fungal-type DNA-binding domain"/>
    <property type="match status" value="1"/>
</dbReference>
<evidence type="ECO:0000313" key="9">
    <source>
        <dbReference type="EMBL" id="OOF94910.1"/>
    </source>
</evidence>
<dbReference type="PANTHER" id="PTHR31001:SF85">
    <property type="entry name" value="ZN(II)2CYS6 TRANSCRIPTION FACTOR (EUROFUNG)"/>
    <property type="match status" value="1"/>
</dbReference>
<dbReference type="GO" id="GO:0006351">
    <property type="term" value="P:DNA-templated transcription"/>
    <property type="evidence" value="ECO:0007669"/>
    <property type="project" value="InterPro"/>
</dbReference>
<dbReference type="CDD" id="cd12148">
    <property type="entry name" value="fungal_TF_MHR"/>
    <property type="match status" value="1"/>
</dbReference>
<proteinExistence type="predicted"/>
<feature type="domain" description="Zn(2)-C6 fungal-type" evidence="8">
    <location>
        <begin position="40"/>
        <end position="70"/>
    </location>
</feature>
<feature type="region of interest" description="Disordered" evidence="7">
    <location>
        <begin position="1"/>
        <end position="29"/>
    </location>
</feature>
<dbReference type="Pfam" id="PF00172">
    <property type="entry name" value="Zn_clus"/>
    <property type="match status" value="1"/>
</dbReference>
<evidence type="ECO:0000256" key="7">
    <source>
        <dbReference type="SAM" id="MobiDB-lite"/>
    </source>
</evidence>
<keyword evidence="4" id="KW-0238">DNA-binding</keyword>
<dbReference type="SMART" id="SM00906">
    <property type="entry name" value="Fungal_trans"/>
    <property type="match status" value="1"/>
</dbReference>
<accession>A0A1R3RKB2</accession>
<dbReference type="InterPro" id="IPR036864">
    <property type="entry name" value="Zn2-C6_fun-type_DNA-bd_sf"/>
</dbReference>
<dbReference type="GO" id="GO:0000981">
    <property type="term" value="F:DNA-binding transcription factor activity, RNA polymerase II-specific"/>
    <property type="evidence" value="ECO:0007669"/>
    <property type="project" value="InterPro"/>
</dbReference>